<dbReference type="GO" id="GO:0005524">
    <property type="term" value="F:ATP binding"/>
    <property type="evidence" value="ECO:0007669"/>
    <property type="project" value="UniProtKB-KW"/>
</dbReference>
<evidence type="ECO:0000256" key="2">
    <source>
        <dbReference type="ARBA" id="ARBA00022679"/>
    </source>
</evidence>
<dbReference type="VEuPathDB" id="TrichDB:TRFO_26614"/>
<feature type="region of interest" description="Disordered" evidence="6">
    <location>
        <begin position="365"/>
        <end position="400"/>
    </location>
</feature>
<dbReference type="PROSITE" id="PS00108">
    <property type="entry name" value="PROTEIN_KINASE_ST"/>
    <property type="match status" value="1"/>
</dbReference>
<evidence type="ECO:0000256" key="1">
    <source>
        <dbReference type="ARBA" id="ARBA00022527"/>
    </source>
</evidence>
<comment type="caution">
    <text evidence="8">The sequence shown here is derived from an EMBL/GenBank/DDBJ whole genome shotgun (WGS) entry which is preliminary data.</text>
</comment>
<evidence type="ECO:0000313" key="8">
    <source>
        <dbReference type="EMBL" id="OHT05552.1"/>
    </source>
</evidence>
<dbReference type="GeneID" id="94839757"/>
<dbReference type="PROSITE" id="PS50011">
    <property type="entry name" value="PROTEIN_KINASE_DOM"/>
    <property type="match status" value="1"/>
</dbReference>
<evidence type="ECO:0000256" key="3">
    <source>
        <dbReference type="ARBA" id="ARBA00022741"/>
    </source>
</evidence>
<dbReference type="AlphaFoldDB" id="A0A1J4K3Y6"/>
<dbReference type="GO" id="GO:0035556">
    <property type="term" value="P:intracellular signal transduction"/>
    <property type="evidence" value="ECO:0007669"/>
    <property type="project" value="TreeGrafter"/>
</dbReference>
<organism evidence="8 9">
    <name type="scientific">Tritrichomonas foetus</name>
    <dbReference type="NCBI Taxonomy" id="1144522"/>
    <lineage>
        <taxon>Eukaryota</taxon>
        <taxon>Metamonada</taxon>
        <taxon>Parabasalia</taxon>
        <taxon>Tritrichomonadida</taxon>
        <taxon>Tritrichomonadidae</taxon>
        <taxon>Tritrichomonas</taxon>
    </lineage>
</organism>
<evidence type="ECO:0000256" key="5">
    <source>
        <dbReference type="ARBA" id="ARBA00022840"/>
    </source>
</evidence>
<evidence type="ECO:0000259" key="7">
    <source>
        <dbReference type="PROSITE" id="PS50011"/>
    </source>
</evidence>
<dbReference type="PANTHER" id="PTHR24346:SF82">
    <property type="entry name" value="KP78A-RELATED"/>
    <property type="match status" value="1"/>
</dbReference>
<evidence type="ECO:0000256" key="6">
    <source>
        <dbReference type="SAM" id="MobiDB-lite"/>
    </source>
</evidence>
<dbReference type="GO" id="GO:0004674">
    <property type="term" value="F:protein serine/threonine kinase activity"/>
    <property type="evidence" value="ECO:0007669"/>
    <property type="project" value="UniProtKB-KW"/>
</dbReference>
<dbReference type="PANTHER" id="PTHR24346">
    <property type="entry name" value="MAP/MICROTUBULE AFFINITY-REGULATING KINASE"/>
    <property type="match status" value="1"/>
</dbReference>
<feature type="domain" description="Protein kinase" evidence="7">
    <location>
        <begin position="12"/>
        <end position="292"/>
    </location>
</feature>
<keyword evidence="9" id="KW-1185">Reference proteome</keyword>
<dbReference type="InterPro" id="IPR011009">
    <property type="entry name" value="Kinase-like_dom_sf"/>
</dbReference>
<keyword evidence="2" id="KW-0808">Transferase</keyword>
<dbReference type="GO" id="GO:0005737">
    <property type="term" value="C:cytoplasm"/>
    <property type="evidence" value="ECO:0007669"/>
    <property type="project" value="TreeGrafter"/>
</dbReference>
<dbReference type="EMBL" id="MLAK01000753">
    <property type="protein sequence ID" value="OHT05552.1"/>
    <property type="molecule type" value="Genomic_DNA"/>
</dbReference>
<keyword evidence="1" id="KW-0723">Serine/threonine-protein kinase</keyword>
<dbReference type="RefSeq" id="XP_068358688.1">
    <property type="nucleotide sequence ID" value="XM_068505053.1"/>
</dbReference>
<evidence type="ECO:0000313" key="9">
    <source>
        <dbReference type="Proteomes" id="UP000179807"/>
    </source>
</evidence>
<evidence type="ECO:0000256" key="4">
    <source>
        <dbReference type="ARBA" id="ARBA00022777"/>
    </source>
</evidence>
<dbReference type="Proteomes" id="UP000179807">
    <property type="component" value="Unassembled WGS sequence"/>
</dbReference>
<reference evidence="8" key="1">
    <citation type="submission" date="2016-10" db="EMBL/GenBank/DDBJ databases">
        <authorList>
            <person name="Benchimol M."/>
            <person name="Almeida L.G."/>
            <person name="Vasconcelos A.T."/>
            <person name="Perreira-Neves A."/>
            <person name="Rosa I.A."/>
            <person name="Tasca T."/>
            <person name="Bogo M.R."/>
            <person name="de Souza W."/>
        </authorList>
    </citation>
    <scope>NUCLEOTIDE SEQUENCE [LARGE SCALE GENOMIC DNA]</scope>
    <source>
        <strain evidence="8">K</strain>
    </source>
</reference>
<keyword evidence="3" id="KW-0547">Nucleotide-binding</keyword>
<sequence length="400" mass="45801">MSSNSHFPNSSFSHIKSINSGTFSHVFQATEVTTQKIVAVKVIKQNCHQYDASLSIIKNEIDTFSSVDHPFIASYFGWFEDSSFLDQESTSKNDKKGENKGENITYKDGFKPNVYIVMEFVKGMTLLEFINQYYVMEEFDAQKVFIQLVSAIKYLHEVQKIVHRDIKLENIIVSNHLIVKLIDFGLSSNFDDINKSRCGSIPYMAPELILDHSGFTEAIDVWSLGVILFCMMSGNLPFTAENDEKLLSTIVYKDPDFSQIKSVPCRNLLKQILNKNPKKRITLNQIIDHEWLKNSPLISLVNMTYPKKEDASKATSKDEINGEILTQKIMEFTAKKIDFEKKANEIMHYEMFPVHRLSLPYAVPQMPQEDKPKNITLSSLRRSSHPIPKNLKNRNGSPVK</sequence>
<dbReference type="InterPro" id="IPR008271">
    <property type="entry name" value="Ser/Thr_kinase_AS"/>
</dbReference>
<dbReference type="InterPro" id="IPR000719">
    <property type="entry name" value="Prot_kinase_dom"/>
</dbReference>
<protein>
    <submittedName>
        <fullName evidence="8">CAMK family protein kinase</fullName>
    </submittedName>
</protein>
<dbReference type="Pfam" id="PF00069">
    <property type="entry name" value="Pkinase"/>
    <property type="match status" value="1"/>
</dbReference>
<proteinExistence type="predicted"/>
<name>A0A1J4K3Y6_9EUKA</name>
<dbReference type="FunFam" id="1.10.510.10:FF:000571">
    <property type="entry name" value="Maternal embryonic leucine zipper kinase"/>
    <property type="match status" value="1"/>
</dbReference>
<dbReference type="Gene3D" id="1.10.510.10">
    <property type="entry name" value="Transferase(Phosphotransferase) domain 1"/>
    <property type="match status" value="1"/>
</dbReference>
<accession>A0A1J4K3Y6</accession>
<keyword evidence="5" id="KW-0067">ATP-binding</keyword>
<dbReference type="SUPFAM" id="SSF56112">
    <property type="entry name" value="Protein kinase-like (PK-like)"/>
    <property type="match status" value="1"/>
</dbReference>
<gene>
    <name evidence="8" type="ORF">TRFO_26614</name>
</gene>
<keyword evidence="4 8" id="KW-0418">Kinase</keyword>
<dbReference type="SMART" id="SM00220">
    <property type="entry name" value="S_TKc"/>
    <property type="match status" value="1"/>
</dbReference>